<dbReference type="InterPro" id="IPR037232">
    <property type="entry name" value="NADH_quin_OxRdtase_su_C/D-like"/>
</dbReference>
<feature type="binding site" evidence="5">
    <location>
        <position position="216"/>
    </location>
    <ligand>
        <name>Mg(2+)</name>
        <dbReference type="ChEBI" id="CHEBI:18420"/>
    </ligand>
</feature>
<sequence>MTNSPSPDRSIEQQIQTVFPSLIPDYPSRTTLVRYRTDALQLPGLVRLLHEKLQGRLALLFAVDCRPLEKKYELQYLFALKSRQPFVLVTTELNGDDRLFTSITPSIHAAQWYEREIRDLFGLIPQGHPDLRRLVRHEHWPKGTHPLQKDFSWNHVLKRQQGDYRFHHIEGEGVFEVPVGPIHAGIIEPGHFRFSVAGEPIMQLEVRHFWKHRGVEKLFEQLTLIDAVLLAERVSGDTTIGHSLAYCQAVETLLHLNVPRRARYLRSLFLELERLYNHLGDIGAMCNDTAYALAHAHCGRMKERVMQLNDRLVGSRFLRGVMQVGGVSWDIDRSQLSNIVQELNGIQKDFSEVGAIIFANASLTDRLETTGVLTERIAWDHAVTGVVGRASGMDQDVRRDRPFAAYDELPVNVALYRYGDVRARLRVRGDEIHESIRLIREIQARIPDGPIAVKPDRSASPGTWAVAAVEGWRGEILYFVSAGDDGMIHRCKVRDPSFVNWPAMQWAVLGNIIPDFPLINKSFNLSYAGNDL</sequence>
<comment type="subcellular location">
    <subcellularLocation>
        <location evidence="1">Cell membrane</location>
        <topology evidence="1">Peripheral membrane protein</topology>
    </subcellularLocation>
</comment>
<evidence type="ECO:0000256" key="2">
    <source>
        <dbReference type="ARBA" id="ARBA00022448"/>
    </source>
</evidence>
<dbReference type="GO" id="GO:0048038">
    <property type="term" value="F:quinone binding"/>
    <property type="evidence" value="ECO:0007669"/>
    <property type="project" value="InterPro"/>
</dbReference>
<keyword evidence="2" id="KW-0813">Transport</keyword>
<evidence type="ECO:0000256" key="5">
    <source>
        <dbReference type="PIRSR" id="PIRSR601501-1"/>
    </source>
</evidence>
<dbReference type="AlphaFoldDB" id="A0A7S8FA35"/>
<dbReference type="GO" id="GO:0016829">
    <property type="term" value="F:lyase activity"/>
    <property type="evidence" value="ECO:0007669"/>
    <property type="project" value="UniProtKB-KW"/>
</dbReference>
<keyword evidence="4" id="KW-0520">NAD</keyword>
<evidence type="ECO:0000313" key="9">
    <source>
        <dbReference type="Proteomes" id="UP000593737"/>
    </source>
</evidence>
<gene>
    <name evidence="8" type="ORF">Nkreftii_000148</name>
</gene>
<evidence type="ECO:0000313" key="8">
    <source>
        <dbReference type="EMBL" id="QPD02374.1"/>
    </source>
</evidence>
<reference evidence="8 9" key="1">
    <citation type="journal article" date="2020" name="ISME J.">
        <title>Enrichment and physiological characterization of a novel comammox Nitrospira indicates ammonium inhibition of complete nitrification.</title>
        <authorList>
            <person name="Sakoula D."/>
            <person name="Koch H."/>
            <person name="Frank J."/>
            <person name="Jetten M.S.M."/>
            <person name="van Kessel M.A.H.J."/>
            <person name="Lucker S."/>
        </authorList>
    </citation>
    <scope>NUCLEOTIDE SEQUENCE [LARGE SCALE GENOMIC DNA]</scope>
    <source>
        <strain evidence="8">Comreactor17</strain>
    </source>
</reference>
<keyword evidence="5" id="KW-0479">Metal-binding</keyword>
<dbReference type="GO" id="GO:0051287">
    <property type="term" value="F:NAD binding"/>
    <property type="evidence" value="ECO:0007669"/>
    <property type="project" value="InterPro"/>
</dbReference>
<dbReference type="Gene3D" id="3.30.460.80">
    <property type="entry name" value="NADH:ubiquinone oxidoreductase, 30kDa subunit"/>
    <property type="match status" value="1"/>
</dbReference>
<name>A0A7S8FA35_9BACT</name>
<dbReference type="Proteomes" id="UP000593737">
    <property type="component" value="Chromosome"/>
</dbReference>
<dbReference type="InterPro" id="IPR001268">
    <property type="entry name" value="NADH_UbQ_OxRdtase_30kDa_su"/>
</dbReference>
<feature type="domain" description="NADH:ubiquinone oxidoreductase 30kDa subunit" evidence="6">
    <location>
        <begin position="40"/>
        <end position="153"/>
    </location>
</feature>
<feature type="domain" description="NADH-quinone oxidoreductase subunit D" evidence="7">
    <location>
        <begin position="298"/>
        <end position="458"/>
    </location>
</feature>
<proteinExistence type="predicted"/>
<evidence type="ECO:0000259" key="7">
    <source>
        <dbReference type="Pfam" id="PF00346"/>
    </source>
</evidence>
<dbReference type="Pfam" id="PF00374">
    <property type="entry name" value="NiFeSe_Hases"/>
    <property type="match status" value="1"/>
</dbReference>
<dbReference type="SUPFAM" id="SSF56762">
    <property type="entry name" value="HydB/Nqo4-like"/>
    <property type="match status" value="1"/>
</dbReference>
<accession>A0A7S8FA35</accession>
<feature type="binding site" evidence="5">
    <location>
        <position position="493"/>
    </location>
    <ligand>
        <name>Mg(2+)</name>
        <dbReference type="ChEBI" id="CHEBI:18420"/>
    </ligand>
</feature>
<dbReference type="KEGG" id="nkf:Nkreftii_000148"/>
<dbReference type="GO" id="GO:0016651">
    <property type="term" value="F:oxidoreductase activity, acting on NAD(P)H"/>
    <property type="evidence" value="ECO:0007669"/>
    <property type="project" value="InterPro"/>
</dbReference>
<dbReference type="PROSITE" id="PS00542">
    <property type="entry name" value="COMPLEX1_30K"/>
    <property type="match status" value="1"/>
</dbReference>
<dbReference type="PANTHER" id="PTHR43485">
    <property type="entry name" value="HYDROGENASE-4 COMPONENT G"/>
    <property type="match status" value="1"/>
</dbReference>
<dbReference type="EMBL" id="CP047423">
    <property type="protein sequence ID" value="QPD02374.1"/>
    <property type="molecule type" value="Genomic_DNA"/>
</dbReference>
<dbReference type="Gene3D" id="1.10.645.10">
    <property type="entry name" value="Cytochrome-c3 Hydrogenase, chain B"/>
    <property type="match status" value="1"/>
</dbReference>
<keyword evidence="5" id="KW-0460">Magnesium</keyword>
<dbReference type="GO" id="GO:0016151">
    <property type="term" value="F:nickel cation binding"/>
    <property type="evidence" value="ECO:0007669"/>
    <property type="project" value="InterPro"/>
</dbReference>
<dbReference type="InterPro" id="IPR052197">
    <property type="entry name" value="ComplexI_49kDa-like"/>
</dbReference>
<protein>
    <submittedName>
        <fullName evidence="8">Formate hydrogenlyase large subunit</fullName>
    </submittedName>
</protein>
<dbReference type="InterPro" id="IPR001501">
    <property type="entry name" value="Ni-dep_hyd_lsu"/>
</dbReference>
<feature type="domain" description="NADH-quinone oxidoreductase subunit D" evidence="7">
    <location>
        <begin position="463"/>
        <end position="528"/>
    </location>
</feature>
<dbReference type="InterPro" id="IPR001135">
    <property type="entry name" value="NADH_Q_OxRdtase_suD"/>
</dbReference>
<keyword evidence="3" id="KW-0560">Oxidoreductase</keyword>
<dbReference type="Pfam" id="PF00329">
    <property type="entry name" value="Complex1_30kDa"/>
    <property type="match status" value="1"/>
</dbReference>
<dbReference type="GO" id="GO:0005886">
    <property type="term" value="C:plasma membrane"/>
    <property type="evidence" value="ECO:0007669"/>
    <property type="project" value="UniProtKB-SubCell"/>
</dbReference>
<organism evidence="8 9">
    <name type="scientific">Candidatus Nitrospira kreftii</name>
    <dbReference type="NCBI Taxonomy" id="2652173"/>
    <lineage>
        <taxon>Bacteria</taxon>
        <taxon>Pseudomonadati</taxon>
        <taxon>Nitrospirota</taxon>
        <taxon>Nitrospiria</taxon>
        <taxon>Nitrospirales</taxon>
        <taxon>Nitrospiraceae</taxon>
        <taxon>Nitrospira</taxon>
    </lineage>
</organism>
<dbReference type="Pfam" id="PF00346">
    <property type="entry name" value="Complex1_49kDa"/>
    <property type="match status" value="2"/>
</dbReference>
<evidence type="ECO:0000256" key="1">
    <source>
        <dbReference type="ARBA" id="ARBA00004202"/>
    </source>
</evidence>
<dbReference type="InterPro" id="IPR029014">
    <property type="entry name" value="NiFe-Hase_large"/>
</dbReference>
<keyword evidence="8" id="KW-0456">Lyase</keyword>
<dbReference type="SUPFAM" id="SSF143243">
    <property type="entry name" value="Nqo5-like"/>
    <property type="match status" value="1"/>
</dbReference>
<evidence type="ECO:0000256" key="4">
    <source>
        <dbReference type="ARBA" id="ARBA00023027"/>
    </source>
</evidence>
<evidence type="ECO:0000256" key="3">
    <source>
        <dbReference type="ARBA" id="ARBA00023002"/>
    </source>
</evidence>
<dbReference type="InterPro" id="IPR020396">
    <property type="entry name" value="NADH_UbQ_OxRdtase_CS"/>
</dbReference>
<dbReference type="PANTHER" id="PTHR43485:SF1">
    <property type="entry name" value="FORMATE HYDROGENLYASE SUBUNIT 5-RELATED"/>
    <property type="match status" value="1"/>
</dbReference>
<evidence type="ECO:0000259" key="6">
    <source>
        <dbReference type="Pfam" id="PF00329"/>
    </source>
</evidence>
<dbReference type="GO" id="GO:0008137">
    <property type="term" value="F:NADH dehydrogenase (ubiquinone) activity"/>
    <property type="evidence" value="ECO:0007669"/>
    <property type="project" value="InterPro"/>
</dbReference>